<evidence type="ECO:0000256" key="1">
    <source>
        <dbReference type="ARBA" id="ARBA00000085"/>
    </source>
</evidence>
<gene>
    <name evidence="15" type="ORF">HNR65_000906</name>
</gene>
<comment type="catalytic activity">
    <reaction evidence="1">
        <text>ATP + protein L-histidine = ADP + protein N-phospho-L-histidine.</text>
        <dbReference type="EC" id="2.7.13.3"/>
    </reaction>
</comment>
<keyword evidence="6" id="KW-0808">Transferase</keyword>
<keyword evidence="5" id="KW-0597">Phosphoprotein</keyword>
<dbReference type="SUPFAM" id="SSF47384">
    <property type="entry name" value="Homodimeric domain of signal transducing histidine kinase"/>
    <property type="match status" value="1"/>
</dbReference>
<accession>A0A7W0C7G8</accession>
<dbReference type="Pfam" id="PF08448">
    <property type="entry name" value="PAS_4"/>
    <property type="match status" value="1"/>
</dbReference>
<dbReference type="InterPro" id="IPR005467">
    <property type="entry name" value="His_kinase_dom"/>
</dbReference>
<evidence type="ECO:0000256" key="4">
    <source>
        <dbReference type="ARBA" id="ARBA00022475"/>
    </source>
</evidence>
<dbReference type="InterPro" id="IPR013656">
    <property type="entry name" value="PAS_4"/>
</dbReference>
<dbReference type="NCBIfam" id="TIGR00229">
    <property type="entry name" value="sensory_box"/>
    <property type="match status" value="1"/>
</dbReference>
<evidence type="ECO:0000256" key="3">
    <source>
        <dbReference type="ARBA" id="ARBA00012438"/>
    </source>
</evidence>
<dbReference type="InterPro" id="IPR003660">
    <property type="entry name" value="HAMP_dom"/>
</dbReference>
<dbReference type="PROSITE" id="PS50109">
    <property type="entry name" value="HIS_KIN"/>
    <property type="match status" value="1"/>
</dbReference>
<keyword evidence="16" id="KW-1185">Reference proteome</keyword>
<evidence type="ECO:0000256" key="12">
    <source>
        <dbReference type="SAM" id="Phobius"/>
    </source>
</evidence>
<dbReference type="InterPro" id="IPR033463">
    <property type="entry name" value="sCache_3"/>
</dbReference>
<dbReference type="InterPro" id="IPR036097">
    <property type="entry name" value="HisK_dim/P_sf"/>
</dbReference>
<dbReference type="Pfam" id="PF17203">
    <property type="entry name" value="sCache_3_2"/>
    <property type="match status" value="1"/>
</dbReference>
<dbReference type="Pfam" id="PF00512">
    <property type="entry name" value="HisKA"/>
    <property type="match status" value="1"/>
</dbReference>
<dbReference type="EC" id="2.7.13.3" evidence="3"/>
<dbReference type="InterPro" id="IPR003661">
    <property type="entry name" value="HisK_dim/P_dom"/>
</dbReference>
<evidence type="ECO:0000256" key="5">
    <source>
        <dbReference type="ARBA" id="ARBA00022553"/>
    </source>
</evidence>
<name>A0A7W0C7G8_9BACT</name>
<evidence type="ECO:0000256" key="9">
    <source>
        <dbReference type="ARBA" id="ARBA00022989"/>
    </source>
</evidence>
<dbReference type="SMART" id="SM00388">
    <property type="entry name" value="HisKA"/>
    <property type="match status" value="1"/>
</dbReference>
<dbReference type="SUPFAM" id="SSF55785">
    <property type="entry name" value="PYP-like sensor domain (PAS domain)"/>
    <property type="match status" value="1"/>
</dbReference>
<comment type="caution">
    <text evidence="15">The sequence shown here is derived from an EMBL/GenBank/DDBJ whole genome shotgun (WGS) entry which is preliminary data.</text>
</comment>
<dbReference type="Gene3D" id="3.30.565.10">
    <property type="entry name" value="Histidine kinase-like ATPase, C-terminal domain"/>
    <property type="match status" value="1"/>
</dbReference>
<dbReference type="PRINTS" id="PR00344">
    <property type="entry name" value="BCTRLSENSOR"/>
</dbReference>
<dbReference type="InterPro" id="IPR000014">
    <property type="entry name" value="PAS"/>
</dbReference>
<dbReference type="CDD" id="cd00082">
    <property type="entry name" value="HisKA"/>
    <property type="match status" value="1"/>
</dbReference>
<dbReference type="Pfam" id="PF02518">
    <property type="entry name" value="HATPase_c"/>
    <property type="match status" value="1"/>
</dbReference>
<protein>
    <recommendedName>
        <fullName evidence="3">histidine kinase</fullName>
        <ecNumber evidence="3">2.7.13.3</ecNumber>
    </recommendedName>
</protein>
<dbReference type="SMART" id="SM00387">
    <property type="entry name" value="HATPase_c"/>
    <property type="match status" value="1"/>
</dbReference>
<keyword evidence="8" id="KW-0418">Kinase</keyword>
<comment type="subcellular location">
    <subcellularLocation>
        <location evidence="2">Cell membrane</location>
        <topology evidence="2">Multi-pass membrane protein</topology>
    </subcellularLocation>
</comment>
<dbReference type="InterPro" id="IPR036890">
    <property type="entry name" value="HATPase_C_sf"/>
</dbReference>
<evidence type="ECO:0000256" key="10">
    <source>
        <dbReference type="ARBA" id="ARBA00023136"/>
    </source>
</evidence>
<keyword evidence="10 12" id="KW-0472">Membrane</keyword>
<evidence type="ECO:0000313" key="16">
    <source>
        <dbReference type="Proteomes" id="UP000525298"/>
    </source>
</evidence>
<dbReference type="SUPFAM" id="SSF55874">
    <property type="entry name" value="ATPase domain of HSP90 chaperone/DNA topoisomerase II/histidine kinase"/>
    <property type="match status" value="1"/>
</dbReference>
<reference evidence="15 16" key="1">
    <citation type="submission" date="2020-07" db="EMBL/GenBank/DDBJ databases">
        <title>Genomic Encyclopedia of Type Strains, Phase IV (KMG-IV): sequencing the most valuable type-strain genomes for metagenomic binning, comparative biology and taxonomic classification.</title>
        <authorList>
            <person name="Goeker M."/>
        </authorList>
    </citation>
    <scope>NUCLEOTIDE SEQUENCE [LARGE SCALE GENOMIC DNA]</scope>
    <source>
        <strain evidence="15 16">DSM 17721</strain>
    </source>
</reference>
<dbReference type="InterPro" id="IPR035965">
    <property type="entry name" value="PAS-like_dom_sf"/>
</dbReference>
<evidence type="ECO:0000256" key="6">
    <source>
        <dbReference type="ARBA" id="ARBA00022679"/>
    </source>
</evidence>
<keyword evidence="4" id="KW-1003">Cell membrane</keyword>
<evidence type="ECO:0000256" key="11">
    <source>
        <dbReference type="SAM" id="Coils"/>
    </source>
</evidence>
<organism evidence="15 16">
    <name type="scientific">Desulfosalsimonas propionicica</name>
    <dbReference type="NCBI Taxonomy" id="332175"/>
    <lineage>
        <taxon>Bacteria</taxon>
        <taxon>Pseudomonadati</taxon>
        <taxon>Thermodesulfobacteriota</taxon>
        <taxon>Desulfobacteria</taxon>
        <taxon>Desulfobacterales</taxon>
        <taxon>Desulfosalsimonadaceae</taxon>
        <taxon>Desulfosalsimonas</taxon>
    </lineage>
</organism>
<dbReference type="Proteomes" id="UP000525298">
    <property type="component" value="Unassembled WGS sequence"/>
</dbReference>
<dbReference type="Gene3D" id="6.10.340.10">
    <property type="match status" value="1"/>
</dbReference>
<dbReference type="EMBL" id="JACDUS010000002">
    <property type="protein sequence ID" value="MBA2880588.1"/>
    <property type="molecule type" value="Genomic_DNA"/>
</dbReference>
<feature type="domain" description="HAMP" evidence="14">
    <location>
        <begin position="267"/>
        <end position="306"/>
    </location>
</feature>
<dbReference type="GO" id="GO:0005886">
    <property type="term" value="C:plasma membrane"/>
    <property type="evidence" value="ECO:0007669"/>
    <property type="project" value="UniProtKB-SubCell"/>
</dbReference>
<dbReference type="RefSeq" id="WP_181550258.1">
    <property type="nucleotide sequence ID" value="NZ_JACDUS010000002.1"/>
</dbReference>
<keyword evidence="9 12" id="KW-1133">Transmembrane helix</keyword>
<evidence type="ECO:0000256" key="8">
    <source>
        <dbReference type="ARBA" id="ARBA00022777"/>
    </source>
</evidence>
<dbReference type="SMART" id="SM00091">
    <property type="entry name" value="PAS"/>
    <property type="match status" value="1"/>
</dbReference>
<feature type="coiled-coil region" evidence="11">
    <location>
        <begin position="298"/>
        <end position="325"/>
    </location>
</feature>
<dbReference type="GO" id="GO:0000155">
    <property type="term" value="F:phosphorelay sensor kinase activity"/>
    <property type="evidence" value="ECO:0007669"/>
    <property type="project" value="InterPro"/>
</dbReference>
<dbReference type="Gene3D" id="1.10.287.130">
    <property type="match status" value="1"/>
</dbReference>
<dbReference type="PROSITE" id="PS50885">
    <property type="entry name" value="HAMP"/>
    <property type="match status" value="1"/>
</dbReference>
<dbReference type="PANTHER" id="PTHR43065">
    <property type="entry name" value="SENSOR HISTIDINE KINASE"/>
    <property type="match status" value="1"/>
</dbReference>
<keyword evidence="11" id="KW-0175">Coiled coil</keyword>
<dbReference type="InterPro" id="IPR004358">
    <property type="entry name" value="Sig_transdc_His_kin-like_C"/>
</dbReference>
<dbReference type="AlphaFoldDB" id="A0A7W0C7G8"/>
<evidence type="ECO:0000256" key="7">
    <source>
        <dbReference type="ARBA" id="ARBA00022692"/>
    </source>
</evidence>
<dbReference type="InterPro" id="IPR003594">
    <property type="entry name" value="HATPase_dom"/>
</dbReference>
<feature type="domain" description="Histidine kinase" evidence="13">
    <location>
        <begin position="454"/>
        <end position="680"/>
    </location>
</feature>
<keyword evidence="7 12" id="KW-0812">Transmembrane</keyword>
<sequence>MSKLAISFQRLKIKSKLLLGLSAVVLCLGLILGIIGTHIASTELIKENKERGKVLAANLAYRSDEALLTRDFLRLKNLLDELKSANSDLAYAFILNSAGRVLVHTFEQGFPVELFNIYPENRPNNDVTSMLLLTNEGKIYDFVQPVEIQQEPIGTVRIGIHRQRLEAMINRLRLWIFGLTAAVTIGAIILVLWFSSKFTNRIKCLTESANEVIKGNLEVQSATEPRRQCWQINKCQAYSCPAYGDTRRRCWYITGTLCPSYHLKQDAQGDLNCLNCPVYQQNAGDEIQELAEAFDYMAMTLQERIDQARSAEKELSRQKELLRTTLDVTPDMVALQDENLVYRAANKAFCSYFQLNESDIVGKTDFDIFSESQADQNYHEDRQILQTGKPMSKEISVKQGDMVIWFHILKVPVYAEGRISGLLLTARDITVIKQYQDRLVQSQKMEDLGRLAGGVAHEINTPLGIILGYAQMLLEDVDSDSQMAADLKIIEKQTKICSSIVSDLLGFSRQSQTTRTDVDINESIQEVISLVEHTFSLNRVRILYDLDPNIPEIEGDKDKLKQVWLNLLNNALDAIEHDGCIRITTKLCAHRRRVALTVTDTGTGIKQEILNKIFDPFFSTKPVGKGTGLGLSVTFGIIQNHGGRINVLSPAPKEYLQEMGNSDSCTGPGTVFLVELPLWQMELPEEECEELGLPPTTRQP</sequence>
<feature type="transmembrane region" description="Helical" evidence="12">
    <location>
        <begin position="174"/>
        <end position="194"/>
    </location>
</feature>
<dbReference type="PANTHER" id="PTHR43065:SF42">
    <property type="entry name" value="TWO-COMPONENT SENSOR PPRA"/>
    <property type="match status" value="1"/>
</dbReference>
<dbReference type="Gene3D" id="3.30.450.20">
    <property type="entry name" value="PAS domain"/>
    <property type="match status" value="1"/>
</dbReference>
<evidence type="ECO:0000259" key="14">
    <source>
        <dbReference type="PROSITE" id="PS50885"/>
    </source>
</evidence>
<evidence type="ECO:0000259" key="13">
    <source>
        <dbReference type="PROSITE" id="PS50109"/>
    </source>
</evidence>
<evidence type="ECO:0000313" key="15">
    <source>
        <dbReference type="EMBL" id="MBA2880588.1"/>
    </source>
</evidence>
<proteinExistence type="predicted"/>
<dbReference type="CDD" id="cd00130">
    <property type="entry name" value="PAS"/>
    <property type="match status" value="1"/>
</dbReference>
<evidence type="ECO:0000256" key="2">
    <source>
        <dbReference type="ARBA" id="ARBA00004651"/>
    </source>
</evidence>